<dbReference type="PANTHER" id="PTHR12815:SF47">
    <property type="entry name" value="TRANSLOCATION AND ASSEMBLY MODULE SUBUNIT TAMA"/>
    <property type="match status" value="1"/>
</dbReference>
<evidence type="ECO:0000256" key="6">
    <source>
        <dbReference type="SAM" id="MobiDB-lite"/>
    </source>
</evidence>
<feature type="compositionally biased region" description="Polar residues" evidence="6">
    <location>
        <begin position="131"/>
        <end position="160"/>
    </location>
</feature>
<dbReference type="Proteomes" id="UP000319817">
    <property type="component" value="Chromosome"/>
</dbReference>
<evidence type="ECO:0000256" key="1">
    <source>
        <dbReference type="ARBA" id="ARBA00004370"/>
    </source>
</evidence>
<keyword evidence="5" id="KW-0998">Cell outer membrane</keyword>
<evidence type="ECO:0000256" key="4">
    <source>
        <dbReference type="ARBA" id="ARBA00023136"/>
    </source>
</evidence>
<dbReference type="PANTHER" id="PTHR12815">
    <property type="entry name" value="SORTING AND ASSEMBLY MACHINERY SAMM50 PROTEIN FAMILY MEMBER"/>
    <property type="match status" value="1"/>
</dbReference>
<evidence type="ECO:0000313" key="9">
    <source>
        <dbReference type="Proteomes" id="UP000319817"/>
    </source>
</evidence>
<keyword evidence="9" id="KW-1185">Reference proteome</keyword>
<dbReference type="InterPro" id="IPR039910">
    <property type="entry name" value="D15-like"/>
</dbReference>
<dbReference type="GO" id="GO:0019867">
    <property type="term" value="C:outer membrane"/>
    <property type="evidence" value="ECO:0007669"/>
    <property type="project" value="InterPro"/>
</dbReference>
<dbReference type="Pfam" id="PF01103">
    <property type="entry name" value="Omp85"/>
    <property type="match status" value="1"/>
</dbReference>
<reference evidence="8 9" key="1">
    <citation type="submission" date="2019-02" db="EMBL/GenBank/DDBJ databases">
        <title>Deep-cultivation of Planctomycetes and their phenomic and genomic characterization uncovers novel biology.</title>
        <authorList>
            <person name="Wiegand S."/>
            <person name="Jogler M."/>
            <person name="Boedeker C."/>
            <person name="Pinto D."/>
            <person name="Vollmers J."/>
            <person name="Rivas-Marin E."/>
            <person name="Kohn T."/>
            <person name="Peeters S.H."/>
            <person name="Heuer A."/>
            <person name="Rast P."/>
            <person name="Oberbeckmann S."/>
            <person name="Bunk B."/>
            <person name="Jeske O."/>
            <person name="Meyerdierks A."/>
            <person name="Storesund J.E."/>
            <person name="Kallscheuer N."/>
            <person name="Luecker S."/>
            <person name="Lage O.M."/>
            <person name="Pohl T."/>
            <person name="Merkel B.J."/>
            <person name="Hornburger P."/>
            <person name="Mueller R.-W."/>
            <person name="Bruemmer F."/>
            <person name="Labrenz M."/>
            <person name="Spormann A.M."/>
            <person name="Op den Camp H."/>
            <person name="Overmann J."/>
            <person name="Amann R."/>
            <person name="Jetten M.S.M."/>
            <person name="Mascher T."/>
            <person name="Medema M.H."/>
            <person name="Devos D.P."/>
            <person name="Kaster A.-K."/>
            <person name="Ovreas L."/>
            <person name="Rohde M."/>
            <person name="Galperin M.Y."/>
            <person name="Jogler C."/>
        </authorList>
    </citation>
    <scope>NUCLEOTIDE SEQUENCE [LARGE SCALE GENOMIC DNA]</scope>
    <source>
        <strain evidence="8 9">K23_9</strain>
    </source>
</reference>
<evidence type="ECO:0000259" key="7">
    <source>
        <dbReference type="Pfam" id="PF01103"/>
    </source>
</evidence>
<evidence type="ECO:0000256" key="5">
    <source>
        <dbReference type="ARBA" id="ARBA00023237"/>
    </source>
</evidence>
<dbReference type="InterPro" id="IPR000184">
    <property type="entry name" value="Bac_surfAg_D15"/>
</dbReference>
<evidence type="ECO:0000313" key="8">
    <source>
        <dbReference type="EMBL" id="QDT09428.1"/>
    </source>
</evidence>
<accession>A0A517NQM6</accession>
<sequence length="657" mass="71226">MTISHNTTNRRASQGPTASMTCVAVSCALLGLIASQVGCSQLSQRPSEHLSLGDWMRGNHRPLTPDESAFYSPPAVASVSTNLDASAVHLDGSVPPETNLSDRYAANQSSVDGSQRYAAFQFPGNYQVVSPGQPTANANNSAISSMPSQVTSPQPFQFSAPQGPPLPPGSTVDPNQRPAIGQTNNYAAPQPAAPQYSNNQYSGGPYSGNPSQFQGGVNQSFQNPGAQSQPNPYAGQNGGVQYTPNTTPFNAAPYNQGNMQPGFAPPGPFQTGPSAPTFVPGDGTNYPPQGYEPIYTPTLRDADLIINGFPARTGRIMFGGAVNSDAGVTGQITVDERNFDIRRWPTSFQQLFTGQAFRGAGETFRIEAAPGSDFDRYTVQWATPNLFNYLPFSFSVSGFLFDRRFNDWDEHRGGARTSLGYRITPDLSLSVGISGQRVDMTNPTSTLSPQLNRALGKSDLYTGSISLKHDTRNSPIQASEGHYFEATFEESFGDFDYSRFEMEFRQYWKLSERIDGSGKQTLSYSTKLGFSGDETPVYENFFAGGYATIRGFDFRGASPVENGVEVGGRFQWLNTLEYMFPITADDAFRGVAFVDFGTVESDIEINEDNFRVAPGVGVRVAIPALGPAPLAFDFAFPVAKADTDNERIFSFYMSLIR</sequence>
<organism evidence="8 9">
    <name type="scientific">Stieleria marina</name>
    <dbReference type="NCBI Taxonomy" id="1930275"/>
    <lineage>
        <taxon>Bacteria</taxon>
        <taxon>Pseudomonadati</taxon>
        <taxon>Planctomycetota</taxon>
        <taxon>Planctomycetia</taxon>
        <taxon>Pirellulales</taxon>
        <taxon>Pirellulaceae</taxon>
        <taxon>Stieleria</taxon>
    </lineage>
</organism>
<evidence type="ECO:0000256" key="2">
    <source>
        <dbReference type="ARBA" id="ARBA00022692"/>
    </source>
</evidence>
<keyword evidence="2" id="KW-0812">Transmembrane</keyword>
<gene>
    <name evidence="8" type="primary">tamA</name>
    <name evidence="8" type="ORF">K239x_13740</name>
</gene>
<dbReference type="RefSeq" id="WP_419189750.1">
    <property type="nucleotide sequence ID" value="NZ_CP036526.1"/>
</dbReference>
<feature type="region of interest" description="Disordered" evidence="6">
    <location>
        <begin position="131"/>
        <end position="245"/>
    </location>
</feature>
<protein>
    <submittedName>
        <fullName evidence="8">Translocation and assembly module TamA</fullName>
    </submittedName>
</protein>
<keyword evidence="3" id="KW-0732">Signal</keyword>
<proteinExistence type="predicted"/>
<name>A0A517NQM6_9BACT</name>
<keyword evidence="4" id="KW-0472">Membrane</keyword>
<dbReference type="EMBL" id="CP036526">
    <property type="protein sequence ID" value="QDT09428.1"/>
    <property type="molecule type" value="Genomic_DNA"/>
</dbReference>
<feature type="domain" description="Bacterial surface antigen (D15)" evidence="7">
    <location>
        <begin position="357"/>
        <end position="654"/>
    </location>
</feature>
<comment type="subcellular location">
    <subcellularLocation>
        <location evidence="1">Membrane</location>
    </subcellularLocation>
</comment>
<feature type="compositionally biased region" description="Low complexity" evidence="6">
    <location>
        <begin position="182"/>
        <end position="200"/>
    </location>
</feature>
<feature type="compositionally biased region" description="Polar residues" evidence="6">
    <location>
        <begin position="208"/>
        <end position="231"/>
    </location>
</feature>
<dbReference type="Gene3D" id="2.40.160.50">
    <property type="entry name" value="membrane protein fhac: a member of the omp85/tpsb transporter family"/>
    <property type="match status" value="1"/>
</dbReference>
<evidence type="ECO:0000256" key="3">
    <source>
        <dbReference type="ARBA" id="ARBA00022729"/>
    </source>
</evidence>
<dbReference type="AlphaFoldDB" id="A0A517NQM6"/>